<accession>A0A1Z4JH44</accession>
<reference evidence="2 3" key="1">
    <citation type="submission" date="2017-06" db="EMBL/GenBank/DDBJ databases">
        <title>Genome sequencing of cyanobaciteial culture collection at National Institute for Environmental Studies (NIES).</title>
        <authorList>
            <person name="Hirose Y."/>
            <person name="Shimura Y."/>
            <person name="Fujisawa T."/>
            <person name="Nakamura Y."/>
            <person name="Kawachi M."/>
        </authorList>
    </citation>
    <scope>NUCLEOTIDE SEQUENCE [LARGE SCALE GENOMIC DNA]</scope>
    <source>
        <strain evidence="2 3">NIES-2135</strain>
    </source>
</reference>
<name>A0A1Z4JH44_LEPBY</name>
<dbReference type="InterPro" id="IPR025567">
    <property type="entry name" value="DUF4332"/>
</dbReference>
<keyword evidence="3" id="KW-1185">Reference proteome</keyword>
<sequence length="151" mass="16680">MAYSSNPPKRARLVSASWAIVQLPGLAADDATRLMDHEIRTTLELLKLGQTQDKRNLLATHLQVPIRQLNKWVALADLARIPSVGCEYSGLLLHAGIASPAQLAQTSIAALHRQLLRLHVSTMQRRDLCPSADSIGLWIHQAKHLCANRET</sequence>
<gene>
    <name evidence="2" type="ORF">NIES2135_28100</name>
</gene>
<feature type="domain" description="DUF4332" evidence="1">
    <location>
        <begin position="25"/>
        <end position="145"/>
    </location>
</feature>
<dbReference type="Proteomes" id="UP000217895">
    <property type="component" value="Chromosome"/>
</dbReference>
<dbReference type="AlphaFoldDB" id="A0A1Z4JH44"/>
<evidence type="ECO:0000259" key="1">
    <source>
        <dbReference type="Pfam" id="PF14229"/>
    </source>
</evidence>
<dbReference type="EMBL" id="AP018203">
    <property type="protein sequence ID" value="BAY55983.1"/>
    <property type="molecule type" value="Genomic_DNA"/>
</dbReference>
<evidence type="ECO:0000313" key="3">
    <source>
        <dbReference type="Proteomes" id="UP000217895"/>
    </source>
</evidence>
<organism evidence="2 3">
    <name type="scientific">Leptolyngbya boryana NIES-2135</name>
    <dbReference type="NCBI Taxonomy" id="1973484"/>
    <lineage>
        <taxon>Bacteria</taxon>
        <taxon>Bacillati</taxon>
        <taxon>Cyanobacteriota</taxon>
        <taxon>Cyanophyceae</taxon>
        <taxon>Leptolyngbyales</taxon>
        <taxon>Leptolyngbyaceae</taxon>
        <taxon>Leptolyngbya group</taxon>
        <taxon>Leptolyngbya</taxon>
    </lineage>
</organism>
<protein>
    <recommendedName>
        <fullName evidence="1">DUF4332 domain-containing protein</fullName>
    </recommendedName>
</protein>
<proteinExistence type="predicted"/>
<evidence type="ECO:0000313" key="2">
    <source>
        <dbReference type="EMBL" id="BAY55983.1"/>
    </source>
</evidence>
<dbReference type="Pfam" id="PF14229">
    <property type="entry name" value="DUF4332"/>
    <property type="match status" value="1"/>
</dbReference>